<keyword evidence="1" id="KW-0378">Hydrolase</keyword>
<dbReference type="EC" id="3.4.19.13" evidence="1"/>
<dbReference type="AlphaFoldDB" id="A0A3B1D803"/>
<dbReference type="InterPro" id="IPR052896">
    <property type="entry name" value="GGT-like_enzyme"/>
</dbReference>
<dbReference type="EC" id="2.3.2.2" evidence="1"/>
<dbReference type="PANTHER" id="PTHR43881">
    <property type="entry name" value="GAMMA-GLUTAMYLTRANSPEPTIDASE (AFU_ORTHOLOGUE AFUA_4G13580)"/>
    <property type="match status" value="1"/>
</dbReference>
<dbReference type="PANTHER" id="PTHR43881:SF1">
    <property type="entry name" value="GAMMA-GLUTAMYLTRANSPEPTIDASE (AFU_ORTHOLOGUE AFUA_4G13580)"/>
    <property type="match status" value="1"/>
</dbReference>
<proteinExistence type="predicted"/>
<dbReference type="EMBL" id="UOGK01000138">
    <property type="protein sequence ID" value="VAX38349.1"/>
    <property type="molecule type" value="Genomic_DNA"/>
</dbReference>
<dbReference type="GO" id="GO:0103068">
    <property type="term" value="F:leukotriene C4 gamma-glutamyl transferase activity"/>
    <property type="evidence" value="ECO:0007669"/>
    <property type="project" value="UniProtKB-EC"/>
</dbReference>
<reference evidence="1" key="1">
    <citation type="submission" date="2018-06" db="EMBL/GenBank/DDBJ databases">
        <authorList>
            <person name="Zhirakovskaya E."/>
        </authorList>
    </citation>
    <scope>NUCLEOTIDE SEQUENCE</scope>
</reference>
<sequence length="96" mass="9998">MKFDYSYPYSSQRAPVFAKNVVSTSHPLAAQAGLEMLKRGGNAIDAAVATAMALTVLEPTSNGIGADSFALVWTGGGLHGLNASGRSPIGLARERY</sequence>
<dbReference type="InterPro" id="IPR029055">
    <property type="entry name" value="Ntn_hydrolases_N"/>
</dbReference>
<organism evidence="1">
    <name type="scientific">hydrothermal vent metagenome</name>
    <dbReference type="NCBI Taxonomy" id="652676"/>
    <lineage>
        <taxon>unclassified sequences</taxon>
        <taxon>metagenomes</taxon>
        <taxon>ecological metagenomes</taxon>
    </lineage>
</organism>
<protein>
    <submittedName>
        <fullName evidence="1">Gamma-glutamyltranspeptidase @ Glutathione hydrolase</fullName>
        <ecNumber evidence="1">2.3.2.2</ecNumber>
        <ecNumber evidence="1">3.4.19.13</ecNumber>
    </submittedName>
</protein>
<keyword evidence="1" id="KW-0012">Acyltransferase</keyword>
<gene>
    <name evidence="1" type="ORF">MNBD_PLANCTO03-1880</name>
</gene>
<dbReference type="SUPFAM" id="SSF56235">
    <property type="entry name" value="N-terminal nucleophile aminohydrolases (Ntn hydrolases)"/>
    <property type="match status" value="1"/>
</dbReference>
<keyword evidence="1" id="KW-0808">Transferase</keyword>
<accession>A0A3B1D803</accession>
<name>A0A3B1D803_9ZZZZ</name>
<feature type="non-terminal residue" evidence="1">
    <location>
        <position position="96"/>
    </location>
</feature>
<dbReference type="GO" id="GO:0036374">
    <property type="term" value="F:glutathione hydrolase activity"/>
    <property type="evidence" value="ECO:0007669"/>
    <property type="project" value="UniProtKB-EC"/>
</dbReference>
<evidence type="ECO:0000313" key="1">
    <source>
        <dbReference type="EMBL" id="VAX38349.1"/>
    </source>
</evidence>
<dbReference type="Pfam" id="PF01019">
    <property type="entry name" value="G_glu_transpept"/>
    <property type="match status" value="1"/>
</dbReference>